<sequence>MAMTEEEEKKELRRAQSAFRTAKTYVNRYGDPEGLRELKSLIEEKLGEAPAEEKEVPREEQLVEKELHSVRQELAALRDAQQTASDQVSNTAAELAAMRKTQLSQGKKIEEAADAPAIAGGAIATTIVIAVIFFIKSFF</sequence>
<keyword evidence="1" id="KW-0472">Membrane</keyword>
<dbReference type="Proteomes" id="UP001596267">
    <property type="component" value="Unassembled WGS sequence"/>
</dbReference>
<comment type="caution">
    <text evidence="2">The sequence shown here is derived from an EMBL/GenBank/DDBJ whole genome shotgun (WGS) entry which is preliminary data.</text>
</comment>
<evidence type="ECO:0000313" key="2">
    <source>
        <dbReference type="EMBL" id="MFC6387507.1"/>
    </source>
</evidence>
<keyword evidence="1" id="KW-1133">Transmembrane helix</keyword>
<dbReference type="RefSeq" id="WP_253077255.1">
    <property type="nucleotide sequence ID" value="NZ_JAMXWN010000018.1"/>
</dbReference>
<evidence type="ECO:0000313" key="3">
    <source>
        <dbReference type="Proteomes" id="UP001596267"/>
    </source>
</evidence>
<protein>
    <submittedName>
        <fullName evidence="2">Uncharacterized protein</fullName>
    </submittedName>
</protein>
<organism evidence="2 3">
    <name type="scientific">Sporolactobacillus kofuensis</name>
    <dbReference type="NCBI Taxonomy" id="269672"/>
    <lineage>
        <taxon>Bacteria</taxon>
        <taxon>Bacillati</taxon>
        <taxon>Bacillota</taxon>
        <taxon>Bacilli</taxon>
        <taxon>Bacillales</taxon>
        <taxon>Sporolactobacillaceae</taxon>
        <taxon>Sporolactobacillus</taxon>
    </lineage>
</organism>
<keyword evidence="1" id="KW-0812">Transmembrane</keyword>
<accession>A0ABW1WIM9</accession>
<dbReference type="EMBL" id="JBHSTQ010000016">
    <property type="protein sequence ID" value="MFC6387507.1"/>
    <property type="molecule type" value="Genomic_DNA"/>
</dbReference>
<name>A0ABW1WIM9_9BACL</name>
<reference evidence="3" key="1">
    <citation type="journal article" date="2019" name="Int. J. Syst. Evol. Microbiol.">
        <title>The Global Catalogue of Microorganisms (GCM) 10K type strain sequencing project: providing services to taxonomists for standard genome sequencing and annotation.</title>
        <authorList>
            <consortium name="The Broad Institute Genomics Platform"/>
            <consortium name="The Broad Institute Genome Sequencing Center for Infectious Disease"/>
            <person name="Wu L."/>
            <person name="Ma J."/>
        </authorList>
    </citation>
    <scope>NUCLEOTIDE SEQUENCE [LARGE SCALE GENOMIC DNA]</scope>
    <source>
        <strain evidence="3">CCUG 42001</strain>
    </source>
</reference>
<feature type="transmembrane region" description="Helical" evidence="1">
    <location>
        <begin position="115"/>
        <end position="135"/>
    </location>
</feature>
<proteinExistence type="predicted"/>
<evidence type="ECO:0000256" key="1">
    <source>
        <dbReference type="SAM" id="Phobius"/>
    </source>
</evidence>
<gene>
    <name evidence="2" type="ORF">ACFP7A_12945</name>
</gene>
<keyword evidence="3" id="KW-1185">Reference proteome</keyword>